<evidence type="ECO:0000256" key="5">
    <source>
        <dbReference type="ARBA" id="ARBA00022801"/>
    </source>
</evidence>
<dbReference type="CDD" id="cd01639">
    <property type="entry name" value="IMPase"/>
    <property type="match status" value="1"/>
</dbReference>
<reference evidence="9" key="1">
    <citation type="submission" date="2021-06" db="EMBL/GenBank/DDBJ databases">
        <authorList>
            <person name="Kallberg Y."/>
            <person name="Tangrot J."/>
            <person name="Rosling A."/>
        </authorList>
    </citation>
    <scope>NUCLEOTIDE SEQUENCE</scope>
    <source>
        <strain evidence="9">CL551</strain>
    </source>
</reference>
<comment type="cofactor">
    <cofactor evidence="2 7 8">
        <name>Mg(2+)</name>
        <dbReference type="ChEBI" id="CHEBI:18420"/>
    </cofactor>
</comment>
<dbReference type="GO" id="GO:0008934">
    <property type="term" value="F:inositol monophosphate 1-phosphatase activity"/>
    <property type="evidence" value="ECO:0007669"/>
    <property type="project" value="InterPro"/>
</dbReference>
<dbReference type="FunFam" id="3.30.540.10:FF:000004">
    <property type="entry name" value="Inositol-1-monophosphatase"/>
    <property type="match status" value="1"/>
</dbReference>
<dbReference type="InterPro" id="IPR033942">
    <property type="entry name" value="IMPase"/>
</dbReference>
<comment type="catalytic activity">
    <reaction evidence="1 8">
        <text>a myo-inositol phosphate + H2O = myo-inositol + phosphate</text>
        <dbReference type="Rhea" id="RHEA:24056"/>
        <dbReference type="ChEBI" id="CHEBI:15377"/>
        <dbReference type="ChEBI" id="CHEBI:17268"/>
        <dbReference type="ChEBI" id="CHEBI:43474"/>
        <dbReference type="ChEBI" id="CHEBI:84139"/>
        <dbReference type="EC" id="3.1.3.25"/>
    </reaction>
</comment>
<keyword evidence="10" id="KW-1185">Reference proteome</keyword>
<evidence type="ECO:0000256" key="1">
    <source>
        <dbReference type="ARBA" id="ARBA00001033"/>
    </source>
</evidence>
<feature type="binding site" evidence="7">
    <location>
        <position position="248"/>
    </location>
    <ligand>
        <name>Mg(2+)</name>
        <dbReference type="ChEBI" id="CHEBI:18420"/>
        <label>1</label>
        <note>catalytic</note>
    </ligand>
</feature>
<evidence type="ECO:0000256" key="8">
    <source>
        <dbReference type="RuleBase" id="RU364068"/>
    </source>
</evidence>
<feature type="binding site" evidence="7">
    <location>
        <position position="101"/>
    </location>
    <ligand>
        <name>Mg(2+)</name>
        <dbReference type="ChEBI" id="CHEBI:18420"/>
        <label>1</label>
        <note>catalytic</note>
    </ligand>
</feature>
<dbReference type="AlphaFoldDB" id="A0A9N9BLR0"/>
<evidence type="ECO:0000256" key="2">
    <source>
        <dbReference type="ARBA" id="ARBA00001946"/>
    </source>
</evidence>
<dbReference type="Gene3D" id="3.30.540.10">
    <property type="entry name" value="Fructose-1,6-Bisphosphatase, subunit A, domain 1"/>
    <property type="match status" value="1"/>
</dbReference>
<gene>
    <name evidence="9" type="ORF">AMORRO_LOCUS6352</name>
</gene>
<feature type="binding site" evidence="7">
    <location>
        <position position="100"/>
    </location>
    <ligand>
        <name>Mg(2+)</name>
        <dbReference type="ChEBI" id="CHEBI:18420"/>
        <label>1</label>
        <note>catalytic</note>
    </ligand>
</feature>
<dbReference type="EMBL" id="CAJVPV010004193">
    <property type="protein sequence ID" value="CAG8568424.1"/>
    <property type="molecule type" value="Genomic_DNA"/>
</dbReference>
<keyword evidence="6 7" id="KW-0460">Magnesium</keyword>
<evidence type="ECO:0000313" key="9">
    <source>
        <dbReference type="EMBL" id="CAG8568424.1"/>
    </source>
</evidence>
<protein>
    <recommendedName>
        <fullName evidence="8">Inositol-1-monophosphatase</fullName>
        <ecNumber evidence="8">3.1.3.25</ecNumber>
    </recommendedName>
</protein>
<feature type="binding site" evidence="7">
    <location>
        <position position="78"/>
    </location>
    <ligand>
        <name>Mg(2+)</name>
        <dbReference type="ChEBI" id="CHEBI:18420"/>
        <label>1</label>
        <note>catalytic</note>
    </ligand>
</feature>
<feature type="binding site" evidence="7">
    <location>
        <position position="98"/>
    </location>
    <ligand>
        <name>Mg(2+)</name>
        <dbReference type="ChEBI" id="CHEBI:18420"/>
        <label>1</label>
        <note>catalytic</note>
    </ligand>
</feature>
<dbReference type="Pfam" id="PF00459">
    <property type="entry name" value="Inositol_P"/>
    <property type="match status" value="1"/>
</dbReference>
<evidence type="ECO:0000313" key="10">
    <source>
        <dbReference type="Proteomes" id="UP000789342"/>
    </source>
</evidence>
<dbReference type="GO" id="GO:0006020">
    <property type="term" value="P:inositol metabolic process"/>
    <property type="evidence" value="ECO:0007669"/>
    <property type="project" value="TreeGrafter"/>
</dbReference>
<keyword evidence="5 8" id="KW-0378">Hydrolase</keyword>
<dbReference type="PANTHER" id="PTHR20854:SF4">
    <property type="entry name" value="INOSITOL-1-MONOPHOSPHATASE-RELATED"/>
    <property type="match status" value="1"/>
</dbReference>
<evidence type="ECO:0000256" key="3">
    <source>
        <dbReference type="ARBA" id="ARBA00009759"/>
    </source>
</evidence>
<dbReference type="GO" id="GO:0046872">
    <property type="term" value="F:metal ion binding"/>
    <property type="evidence" value="ECO:0007669"/>
    <property type="project" value="UniProtKB-KW"/>
</dbReference>
<dbReference type="PROSITE" id="PS00629">
    <property type="entry name" value="IMP_1"/>
    <property type="match status" value="1"/>
</dbReference>
<dbReference type="OrthoDB" id="10254945at2759"/>
<proteinExistence type="inferred from homology"/>
<dbReference type="InterPro" id="IPR020583">
    <property type="entry name" value="Inositol_monoP_metal-BS"/>
</dbReference>
<evidence type="ECO:0000256" key="7">
    <source>
        <dbReference type="PIRSR" id="PIRSR600760-2"/>
    </source>
</evidence>
<dbReference type="GO" id="GO:0007165">
    <property type="term" value="P:signal transduction"/>
    <property type="evidence" value="ECO:0007669"/>
    <property type="project" value="TreeGrafter"/>
</dbReference>
<dbReference type="PANTHER" id="PTHR20854">
    <property type="entry name" value="INOSITOL MONOPHOSPHATASE"/>
    <property type="match status" value="1"/>
</dbReference>
<dbReference type="Gene3D" id="3.40.190.80">
    <property type="match status" value="1"/>
</dbReference>
<organism evidence="9 10">
    <name type="scientific">Acaulospora morrowiae</name>
    <dbReference type="NCBI Taxonomy" id="94023"/>
    <lineage>
        <taxon>Eukaryota</taxon>
        <taxon>Fungi</taxon>
        <taxon>Fungi incertae sedis</taxon>
        <taxon>Mucoromycota</taxon>
        <taxon>Glomeromycotina</taxon>
        <taxon>Glomeromycetes</taxon>
        <taxon>Diversisporales</taxon>
        <taxon>Acaulosporaceae</taxon>
        <taxon>Acaulospora</taxon>
    </lineage>
</organism>
<name>A0A9N9BLR0_9GLOM</name>
<dbReference type="InterPro" id="IPR000760">
    <property type="entry name" value="Inositol_monophosphatase-like"/>
</dbReference>
<dbReference type="PRINTS" id="PR00377">
    <property type="entry name" value="IMPHPHTASES"/>
</dbReference>
<sequence length="319" mass="35078">MSTGEQDLEIYLEFAIKLAQQCGQMILDASKARYSTDSMVYGKSGNPADLVTETDRLVEELIKSSLKERFPEHGFIGEEHTAAGHKHEFKDEPTWIVDPIDGTTNFVHGFPFVAVSIGLTVKKEPVVGVVFNPFLNQLFTARKGHGAFLNLTTRLPLSYPNPPLRLPSNISQCLVLTEYGSDRSSVTIGKKVNSVHSLLSKPGNVTWSEKKAGFVRGIRSMGSAALNICCVAQGSIDLYYEVGCWEWDVTAALVILNEAGGYTTSSQGPDEGPVNIFGRKYLAIRSGSPCDGDENTRQSQLRLIREMWGVIEEIDCPRS</sequence>
<evidence type="ECO:0000256" key="4">
    <source>
        <dbReference type="ARBA" id="ARBA00022723"/>
    </source>
</evidence>
<dbReference type="SUPFAM" id="SSF56655">
    <property type="entry name" value="Carbohydrate phosphatase"/>
    <property type="match status" value="1"/>
</dbReference>
<dbReference type="Proteomes" id="UP000789342">
    <property type="component" value="Unassembled WGS sequence"/>
</dbReference>
<accession>A0A9N9BLR0</accession>
<comment type="similarity">
    <text evidence="3 8">Belongs to the inositol monophosphatase superfamily.</text>
</comment>
<comment type="pathway">
    <text evidence="8">Polyol metabolism; myo-inositol biosynthesis; myo-inositol from D-glucose 6-phosphate: step 2/2.</text>
</comment>
<keyword evidence="4 7" id="KW-0479">Metal-binding</keyword>
<comment type="caution">
    <text evidence="9">The sequence shown here is derived from an EMBL/GenBank/DDBJ whole genome shotgun (WGS) entry which is preliminary data.</text>
</comment>
<evidence type="ECO:0000256" key="6">
    <source>
        <dbReference type="ARBA" id="ARBA00022842"/>
    </source>
</evidence>
<dbReference type="EC" id="3.1.3.25" evidence="8"/>